<dbReference type="Proteomes" id="UP001153269">
    <property type="component" value="Unassembled WGS sequence"/>
</dbReference>
<evidence type="ECO:0000313" key="2">
    <source>
        <dbReference type="EMBL" id="CAB1458748.1"/>
    </source>
</evidence>
<comment type="caution">
    <text evidence="2">The sequence shown here is derived from an EMBL/GenBank/DDBJ whole genome shotgun (WGS) entry which is preliminary data.</text>
</comment>
<evidence type="ECO:0000313" key="3">
    <source>
        <dbReference type="Proteomes" id="UP001153269"/>
    </source>
</evidence>
<evidence type="ECO:0000256" key="1">
    <source>
        <dbReference type="SAM" id="MobiDB-lite"/>
    </source>
</evidence>
<keyword evidence="3" id="KW-1185">Reference proteome</keyword>
<dbReference type="EMBL" id="CADEAL010004402">
    <property type="protein sequence ID" value="CAB1458748.1"/>
    <property type="molecule type" value="Genomic_DNA"/>
</dbReference>
<accession>A0A9N7VX24</accession>
<organism evidence="2 3">
    <name type="scientific">Pleuronectes platessa</name>
    <name type="common">European plaice</name>
    <dbReference type="NCBI Taxonomy" id="8262"/>
    <lineage>
        <taxon>Eukaryota</taxon>
        <taxon>Metazoa</taxon>
        <taxon>Chordata</taxon>
        <taxon>Craniata</taxon>
        <taxon>Vertebrata</taxon>
        <taxon>Euteleostomi</taxon>
        <taxon>Actinopterygii</taxon>
        <taxon>Neopterygii</taxon>
        <taxon>Teleostei</taxon>
        <taxon>Neoteleostei</taxon>
        <taxon>Acanthomorphata</taxon>
        <taxon>Carangaria</taxon>
        <taxon>Pleuronectiformes</taxon>
        <taxon>Pleuronectoidei</taxon>
        <taxon>Pleuronectidae</taxon>
        <taxon>Pleuronectes</taxon>
    </lineage>
</organism>
<proteinExistence type="predicted"/>
<gene>
    <name evidence="2" type="ORF">PLEPLA_LOCUS46580</name>
</gene>
<feature type="region of interest" description="Disordered" evidence="1">
    <location>
        <begin position="1"/>
        <end position="41"/>
    </location>
</feature>
<protein>
    <submittedName>
        <fullName evidence="2">Uncharacterized protein</fullName>
    </submittedName>
</protein>
<name>A0A9N7VX24_PLEPL</name>
<dbReference type="AlphaFoldDB" id="A0A9N7VX24"/>
<sequence length="135" mass="15086">MTATRRQARCHTASPVKPGSVRHVGSVTRGNRPPGAERRTEWGWRRTRFAPTKTGRFHTDLTGQELPSVHSLLSGAPIVSHFITTAYFGAENTRQIRVEATYSPTLWMSQRLMAKQHPALVFLPSSATTPFEHAH</sequence>
<reference evidence="2" key="1">
    <citation type="submission" date="2020-03" db="EMBL/GenBank/DDBJ databases">
        <authorList>
            <person name="Weist P."/>
        </authorList>
    </citation>
    <scope>NUCLEOTIDE SEQUENCE</scope>
</reference>